<keyword evidence="7" id="KW-1185">Reference proteome</keyword>
<name>A0A9J6BIK8_POLVA</name>
<comment type="caution">
    <text evidence="6">The sequence shown here is derived from an EMBL/GenBank/DDBJ whole genome shotgun (WGS) entry which is preliminary data.</text>
</comment>
<protein>
    <recommendedName>
        <fullName evidence="4">long-chain-fatty-acid--CoA ligase</fullName>
        <ecNumber evidence="4">6.2.1.3</ecNumber>
    </recommendedName>
</protein>
<dbReference type="InterPro" id="IPR042099">
    <property type="entry name" value="ANL_N_sf"/>
</dbReference>
<evidence type="ECO:0000256" key="4">
    <source>
        <dbReference type="ARBA" id="ARBA00026121"/>
    </source>
</evidence>
<dbReference type="OrthoDB" id="3633556at2759"/>
<dbReference type="InterPro" id="IPR000873">
    <property type="entry name" value="AMP-dep_synth/lig_dom"/>
</dbReference>
<dbReference type="Proteomes" id="UP001107558">
    <property type="component" value="Chromosome 4"/>
</dbReference>
<feature type="domain" description="AMP-dependent synthetase/ligase" evidence="5">
    <location>
        <begin position="31"/>
        <end position="450"/>
    </location>
</feature>
<evidence type="ECO:0000259" key="5">
    <source>
        <dbReference type="Pfam" id="PF00501"/>
    </source>
</evidence>
<dbReference type="InterPro" id="IPR020845">
    <property type="entry name" value="AMP-binding_CS"/>
</dbReference>
<dbReference type="SUPFAM" id="SSF56801">
    <property type="entry name" value="Acetyl-CoA synthetase-like"/>
    <property type="match status" value="1"/>
</dbReference>
<dbReference type="GO" id="GO:0016020">
    <property type="term" value="C:membrane"/>
    <property type="evidence" value="ECO:0007669"/>
    <property type="project" value="TreeGrafter"/>
</dbReference>
<dbReference type="EMBL" id="JADBJN010000004">
    <property type="protein sequence ID" value="KAG5669652.1"/>
    <property type="molecule type" value="Genomic_DNA"/>
</dbReference>
<evidence type="ECO:0000256" key="2">
    <source>
        <dbReference type="ARBA" id="ARBA00022832"/>
    </source>
</evidence>
<dbReference type="AlphaFoldDB" id="A0A9J6BIK8"/>
<accession>A0A9J6BIK8</accession>
<dbReference type="PANTHER" id="PTHR43272:SF32">
    <property type="entry name" value="AMP-DEPENDENT SYNTHETASE_LIGASE DOMAIN-CONTAINING PROTEIN"/>
    <property type="match status" value="1"/>
</dbReference>
<gene>
    <name evidence="6" type="ORF">PVAND_017536</name>
</gene>
<sequence>MKCIRTTKLNKKVDIIRHKDDFEPITVIDFFKETVEKFPNTNALVNFSENKHFISYQIYQTYVEKIAKIFIKLGLERHGVVAILAWNSSEWVISALGAIHSGGIVTGIYTTNSSEACQYILESSKAQILIVEDSKQLQKINEIKTDLPFLKYIIQIKNSNYLNPENLILDWNELLQIDTSDVEEEYEKRLKEITPNECCALIYTSGTSGFPKAAMLSHDNLIWNAKKGVETMKVAEIGNENLMSYLPLSHLAAFMSDIFIAIQCAATVHFIDLKTLKTSLVEALKEIQPTVFIGVPRVYEKIEEKINEKLQEQNFLKKKLFFWCQNFMLNSYFNPENSTSSIKYKLAQFIITQVKEALGFQHCKIFITGSAPMSETTKKFFISLNMAIYEAYGMTESSTVHTLTSHEIQIYSLNTVGRSLQFAETKIIKNKSDEEGEICIKGRHVFMGYLNNIEKTFETIDTDGWLHTGDIGNIENDLLYVTGRLKEILITSGGENIPAVRIENLVKNECNAISNAVLIGDKRKFLSILLTLKTEIDKEEIPSDELSSETCKWLKLNDLNFTKMSQVYKARNDQKLIDAFQNVIDRVNEKAIANPQKIQKFAILPQDFSIASDELTPTMKVKRFFVVEKYKDVIEKFYE</sequence>
<keyword evidence="3" id="KW-0443">Lipid metabolism</keyword>
<dbReference type="PROSITE" id="PS00455">
    <property type="entry name" value="AMP_BINDING"/>
    <property type="match status" value="1"/>
</dbReference>
<dbReference type="GO" id="GO:0005783">
    <property type="term" value="C:endoplasmic reticulum"/>
    <property type="evidence" value="ECO:0007669"/>
    <property type="project" value="TreeGrafter"/>
</dbReference>
<organism evidence="6 7">
    <name type="scientific">Polypedilum vanderplanki</name>
    <name type="common">Sleeping chironomid midge</name>
    <dbReference type="NCBI Taxonomy" id="319348"/>
    <lineage>
        <taxon>Eukaryota</taxon>
        <taxon>Metazoa</taxon>
        <taxon>Ecdysozoa</taxon>
        <taxon>Arthropoda</taxon>
        <taxon>Hexapoda</taxon>
        <taxon>Insecta</taxon>
        <taxon>Pterygota</taxon>
        <taxon>Neoptera</taxon>
        <taxon>Endopterygota</taxon>
        <taxon>Diptera</taxon>
        <taxon>Nematocera</taxon>
        <taxon>Chironomoidea</taxon>
        <taxon>Chironomidae</taxon>
        <taxon>Chironominae</taxon>
        <taxon>Polypedilum</taxon>
        <taxon>Polypedilum</taxon>
    </lineage>
</organism>
<dbReference type="EC" id="6.2.1.3" evidence="4"/>
<evidence type="ECO:0000256" key="1">
    <source>
        <dbReference type="ARBA" id="ARBA00022598"/>
    </source>
</evidence>
<keyword evidence="1" id="KW-0436">Ligase</keyword>
<proteinExistence type="predicted"/>
<keyword evidence="2" id="KW-0276">Fatty acid metabolism</keyword>
<evidence type="ECO:0000313" key="6">
    <source>
        <dbReference type="EMBL" id="KAG5669652.1"/>
    </source>
</evidence>
<evidence type="ECO:0000313" key="7">
    <source>
        <dbReference type="Proteomes" id="UP001107558"/>
    </source>
</evidence>
<dbReference type="PANTHER" id="PTHR43272">
    <property type="entry name" value="LONG-CHAIN-FATTY-ACID--COA LIGASE"/>
    <property type="match status" value="1"/>
</dbReference>
<dbReference type="Gene3D" id="3.40.50.12780">
    <property type="entry name" value="N-terminal domain of ligase-like"/>
    <property type="match status" value="2"/>
</dbReference>
<evidence type="ECO:0000256" key="3">
    <source>
        <dbReference type="ARBA" id="ARBA00023098"/>
    </source>
</evidence>
<dbReference type="Pfam" id="PF00501">
    <property type="entry name" value="AMP-binding"/>
    <property type="match status" value="1"/>
</dbReference>
<dbReference type="GO" id="GO:0004467">
    <property type="term" value="F:long-chain fatty acid-CoA ligase activity"/>
    <property type="evidence" value="ECO:0007669"/>
    <property type="project" value="UniProtKB-EC"/>
</dbReference>
<reference evidence="6" key="1">
    <citation type="submission" date="2021-03" db="EMBL/GenBank/DDBJ databases">
        <title>Chromosome level genome of the anhydrobiotic midge Polypedilum vanderplanki.</title>
        <authorList>
            <person name="Yoshida Y."/>
            <person name="Kikawada T."/>
            <person name="Gusev O."/>
        </authorList>
    </citation>
    <scope>NUCLEOTIDE SEQUENCE</scope>
    <source>
        <strain evidence="6">NIAS01</strain>
        <tissue evidence="6">Whole body or cell culture</tissue>
    </source>
</reference>